<organism evidence="10 11">
    <name type="scientific">Litorilinea aerophila</name>
    <dbReference type="NCBI Taxonomy" id="1204385"/>
    <lineage>
        <taxon>Bacteria</taxon>
        <taxon>Bacillati</taxon>
        <taxon>Chloroflexota</taxon>
        <taxon>Caldilineae</taxon>
        <taxon>Caldilineales</taxon>
        <taxon>Caldilineaceae</taxon>
        <taxon>Litorilinea</taxon>
    </lineage>
</organism>
<dbReference type="HAMAP" id="MF_01106">
    <property type="entry name" value="ArgJ"/>
    <property type="match status" value="1"/>
</dbReference>
<sequence length="410" mass="43073">MQASEFVVPGFDAAGVAAGIKKNGALDLALIASRVPCRAAAVFTLNRFPAAPVQYDRRLLAFNPTSVHGVVINSGCANACTGVEGAANARRTAEAVERALGAGDQTIFVMSTGVIGVQLPMDRLLDGIPAVVQQLRPEGWPDAARAIMTTDTRPKLFTRSVQIGGETVRLTGIAKGAGMIHPNMATMLSTLATDVHMAQPLLQQALHAAVNRSFNRISIDGDTSTNDTVLLLANGLAGNPEIQESDDPAYGAFVEALTELCTELAQAIVRDGEGATKFVTIQVNGAISDQEAHQAANTIATSPLVKTAFFGNDANWGRILAAVGRAGIQVEPEKCALFVSGGPAPGQHLPELQLVEAGTPLPYAEADAAERFAQPEIDVRVELGLGQGRATVWTTDLSHEYVSINGDYRT</sequence>
<dbReference type="GO" id="GO:0004358">
    <property type="term" value="F:L-glutamate N-acetyltransferase activity, acting on acetyl-L-ornithine as donor"/>
    <property type="evidence" value="ECO:0007669"/>
    <property type="project" value="UniProtKB-UniRule"/>
</dbReference>
<keyword evidence="6 9" id="KW-0068">Autocatalytic cleavage</keyword>
<feature type="active site" description="Nucleophile" evidence="9">
    <location>
        <position position="186"/>
    </location>
</feature>
<dbReference type="AlphaFoldDB" id="A0A540VLA9"/>
<evidence type="ECO:0000256" key="9">
    <source>
        <dbReference type="HAMAP-Rule" id="MF_01106"/>
    </source>
</evidence>
<feature type="binding site" evidence="9">
    <location>
        <position position="273"/>
    </location>
    <ligand>
        <name>substrate</name>
    </ligand>
</feature>
<evidence type="ECO:0000256" key="8">
    <source>
        <dbReference type="ARBA" id="ARBA00049439"/>
    </source>
</evidence>
<dbReference type="NCBIfam" id="NF003802">
    <property type="entry name" value="PRK05388.1"/>
    <property type="match status" value="1"/>
</dbReference>
<name>A0A540VLA9_9CHLR</name>
<keyword evidence="4 9" id="KW-0028">Amino-acid biosynthesis</keyword>
<keyword evidence="11" id="KW-1185">Reference proteome</keyword>
<evidence type="ECO:0000256" key="7">
    <source>
        <dbReference type="ARBA" id="ARBA00023315"/>
    </source>
</evidence>
<gene>
    <name evidence="9 10" type="primary">argJ</name>
    <name evidence="10" type="ORF">FKZ61_01370</name>
</gene>
<evidence type="ECO:0000313" key="10">
    <source>
        <dbReference type="EMBL" id="TQE97554.1"/>
    </source>
</evidence>
<comment type="pathway">
    <text evidence="9">Amino-acid biosynthesis; L-arginine biosynthesis; N(2)-acetyl-L-ornithine from L-glutamate: step 1/4.</text>
</comment>
<keyword evidence="9" id="KW-0511">Multifunctional enzyme</keyword>
<dbReference type="CDD" id="cd02152">
    <property type="entry name" value="OAT"/>
    <property type="match status" value="1"/>
</dbReference>
<dbReference type="GO" id="GO:0006526">
    <property type="term" value="P:L-arginine biosynthetic process"/>
    <property type="evidence" value="ECO:0007669"/>
    <property type="project" value="UniProtKB-UniRule"/>
</dbReference>
<comment type="catalytic activity">
    <reaction evidence="9">
        <text>L-glutamate + acetyl-CoA = N-acetyl-L-glutamate + CoA + H(+)</text>
        <dbReference type="Rhea" id="RHEA:24292"/>
        <dbReference type="ChEBI" id="CHEBI:15378"/>
        <dbReference type="ChEBI" id="CHEBI:29985"/>
        <dbReference type="ChEBI" id="CHEBI:44337"/>
        <dbReference type="ChEBI" id="CHEBI:57287"/>
        <dbReference type="ChEBI" id="CHEBI:57288"/>
        <dbReference type="EC" id="2.3.1.1"/>
    </reaction>
</comment>
<keyword evidence="3 9" id="KW-0055">Arginine biosynthesis</keyword>
<feature type="binding site" evidence="9">
    <location>
        <position position="186"/>
    </location>
    <ligand>
        <name>substrate</name>
    </ligand>
</feature>
<accession>A0A540VLA9</accession>
<dbReference type="InterPro" id="IPR002813">
    <property type="entry name" value="Arg_biosynth_ArgJ"/>
</dbReference>
<dbReference type="GO" id="GO:0006592">
    <property type="term" value="P:ornithine biosynthetic process"/>
    <property type="evidence" value="ECO:0007669"/>
    <property type="project" value="TreeGrafter"/>
</dbReference>
<dbReference type="PANTHER" id="PTHR23100:SF0">
    <property type="entry name" value="ARGININE BIOSYNTHESIS BIFUNCTIONAL PROTEIN ARGJ, MITOCHONDRIAL"/>
    <property type="match status" value="1"/>
</dbReference>
<feature type="chain" id="PRO_5023449474" description="Arginine biosynthesis bifunctional protein ArgJ beta chain" evidence="9">
    <location>
        <begin position="186"/>
        <end position="410"/>
    </location>
</feature>
<evidence type="ECO:0000256" key="5">
    <source>
        <dbReference type="ARBA" id="ARBA00022679"/>
    </source>
</evidence>
<dbReference type="FunFam" id="3.60.70.12:FF:000001">
    <property type="entry name" value="Arginine biosynthesis bifunctional protein ArgJ, chloroplastic"/>
    <property type="match status" value="1"/>
</dbReference>
<dbReference type="RefSeq" id="WP_141608281.1">
    <property type="nucleotide sequence ID" value="NZ_VIGC02000002.1"/>
</dbReference>
<dbReference type="PANTHER" id="PTHR23100">
    <property type="entry name" value="ARGININE BIOSYNTHESIS BIFUNCTIONAL PROTEIN ARGJ"/>
    <property type="match status" value="1"/>
</dbReference>
<dbReference type="UniPathway" id="UPA00068">
    <property type="reaction ID" value="UER00106"/>
</dbReference>
<comment type="function">
    <text evidence="9">Catalyzes two activities which are involved in the cyclic version of arginine biosynthesis: the synthesis of N-acetylglutamate from glutamate and acetyl-CoA as the acetyl donor, and of ornithine by transacetylation between N(2)-acetylornithine and glutamate.</text>
</comment>
<dbReference type="OrthoDB" id="9804242at2"/>
<evidence type="ECO:0000256" key="6">
    <source>
        <dbReference type="ARBA" id="ARBA00022813"/>
    </source>
</evidence>
<evidence type="ECO:0000313" key="11">
    <source>
        <dbReference type="Proteomes" id="UP000317371"/>
    </source>
</evidence>
<dbReference type="FunFam" id="3.10.20.340:FF:000001">
    <property type="entry name" value="Arginine biosynthesis bifunctional protein ArgJ, chloroplastic"/>
    <property type="match status" value="1"/>
</dbReference>
<feature type="chain" id="PRO_5023449475" description="Arginine biosynthesis bifunctional protein ArgJ alpha chain" evidence="9">
    <location>
        <begin position="1"/>
        <end position="185"/>
    </location>
</feature>
<dbReference type="NCBIfam" id="TIGR00120">
    <property type="entry name" value="ArgJ"/>
    <property type="match status" value="1"/>
</dbReference>
<dbReference type="EC" id="2.3.1.35" evidence="9"/>
<dbReference type="Gene3D" id="3.60.70.12">
    <property type="entry name" value="L-amino peptidase D-ALA esterase/amidase"/>
    <property type="match status" value="1"/>
</dbReference>
<feature type="site" description="Involved in the stabilization of negative charge on the oxyanion by the formation of the oxyanion hole" evidence="9">
    <location>
        <position position="113"/>
    </location>
</feature>
<dbReference type="InterPro" id="IPR042195">
    <property type="entry name" value="ArgJ_beta_C"/>
</dbReference>
<dbReference type="Pfam" id="PF01960">
    <property type="entry name" value="ArgJ"/>
    <property type="match status" value="1"/>
</dbReference>
<comment type="catalytic activity">
    <reaction evidence="8 9">
        <text>N(2)-acetyl-L-ornithine + L-glutamate = N-acetyl-L-glutamate + L-ornithine</text>
        <dbReference type="Rhea" id="RHEA:15349"/>
        <dbReference type="ChEBI" id="CHEBI:29985"/>
        <dbReference type="ChEBI" id="CHEBI:44337"/>
        <dbReference type="ChEBI" id="CHEBI:46911"/>
        <dbReference type="ChEBI" id="CHEBI:57805"/>
        <dbReference type="EC" id="2.3.1.35"/>
    </reaction>
</comment>
<comment type="similarity">
    <text evidence="1 9">Belongs to the ArgJ family.</text>
</comment>
<dbReference type="Gene3D" id="3.10.20.340">
    <property type="entry name" value="ArgJ beta chain, C-terminal domain"/>
    <property type="match status" value="1"/>
</dbReference>
<comment type="subcellular location">
    <subcellularLocation>
        <location evidence="9">Cytoplasm</location>
    </subcellularLocation>
</comment>
<dbReference type="GO" id="GO:0004042">
    <property type="term" value="F:L-glutamate N-acetyltransferase activity"/>
    <property type="evidence" value="ECO:0007669"/>
    <property type="project" value="UniProtKB-UniRule"/>
</dbReference>
<evidence type="ECO:0000256" key="1">
    <source>
        <dbReference type="ARBA" id="ARBA00006774"/>
    </source>
</evidence>
<feature type="site" description="Cleavage; by autolysis" evidence="9">
    <location>
        <begin position="185"/>
        <end position="186"/>
    </location>
</feature>
<feature type="binding site" evidence="9">
    <location>
        <position position="410"/>
    </location>
    <ligand>
        <name>substrate</name>
    </ligand>
</feature>
<dbReference type="EC" id="2.3.1.1" evidence="9"/>
<feature type="binding site" evidence="9">
    <location>
        <position position="405"/>
    </location>
    <ligand>
        <name>substrate</name>
    </ligand>
</feature>
<evidence type="ECO:0000256" key="2">
    <source>
        <dbReference type="ARBA" id="ARBA00011475"/>
    </source>
</evidence>
<evidence type="ECO:0000256" key="3">
    <source>
        <dbReference type="ARBA" id="ARBA00022571"/>
    </source>
</evidence>
<feature type="site" description="Involved in the stabilization of negative charge on the oxyanion by the formation of the oxyanion hole" evidence="9">
    <location>
        <position position="112"/>
    </location>
</feature>
<keyword evidence="5 9" id="KW-0808">Transferase</keyword>
<dbReference type="InParanoid" id="A0A540VLA9"/>
<reference evidence="10 11" key="1">
    <citation type="submission" date="2019-06" db="EMBL/GenBank/DDBJ databases">
        <title>Genome sequence of Litorilinea aerophila BAA-2444.</title>
        <authorList>
            <person name="Maclea K.S."/>
            <person name="Maurais E.G."/>
            <person name="Iannazzi L.C."/>
        </authorList>
    </citation>
    <scope>NUCLEOTIDE SEQUENCE [LARGE SCALE GENOMIC DNA]</scope>
    <source>
        <strain evidence="10 11">ATCC BAA-2444</strain>
    </source>
</reference>
<comment type="caution">
    <text evidence="10">The sequence shown here is derived from an EMBL/GenBank/DDBJ whole genome shotgun (WGS) entry which is preliminary data.</text>
</comment>
<feature type="binding site" evidence="9">
    <location>
        <position position="149"/>
    </location>
    <ligand>
        <name>substrate</name>
    </ligand>
</feature>
<comment type="pathway">
    <text evidence="9">Amino-acid biosynthesis; L-arginine biosynthesis; L-ornithine and N-acetyl-L-glutamate from L-glutamate and N(2)-acetyl-L-ornithine (cyclic): step 1/1.</text>
</comment>
<dbReference type="FunCoup" id="A0A540VLA9">
    <property type="interactions" value="403"/>
</dbReference>
<dbReference type="GO" id="GO:0005737">
    <property type="term" value="C:cytoplasm"/>
    <property type="evidence" value="ECO:0007669"/>
    <property type="project" value="UniProtKB-SubCell"/>
</dbReference>
<dbReference type="Proteomes" id="UP000317371">
    <property type="component" value="Unassembled WGS sequence"/>
</dbReference>
<keyword evidence="7 9" id="KW-0012">Acyltransferase</keyword>
<dbReference type="EMBL" id="VIGC01000002">
    <property type="protein sequence ID" value="TQE97554.1"/>
    <property type="molecule type" value="Genomic_DNA"/>
</dbReference>
<dbReference type="InterPro" id="IPR016117">
    <property type="entry name" value="ArgJ-like_dom_sf"/>
</dbReference>
<dbReference type="SUPFAM" id="SSF56266">
    <property type="entry name" value="DmpA/ArgJ-like"/>
    <property type="match status" value="1"/>
</dbReference>
<keyword evidence="9" id="KW-0963">Cytoplasm</keyword>
<evidence type="ECO:0000256" key="4">
    <source>
        <dbReference type="ARBA" id="ARBA00022605"/>
    </source>
</evidence>
<comment type="subunit">
    <text evidence="2 9">Heterotetramer of two alpha and two beta chains.</text>
</comment>
<proteinExistence type="inferred from homology"/>
<protein>
    <recommendedName>
        <fullName evidence="9">Arginine biosynthesis bifunctional protein ArgJ</fullName>
    </recommendedName>
    <domain>
        <recommendedName>
            <fullName evidence="9">Glutamate N-acetyltransferase</fullName>
            <ecNumber evidence="9">2.3.1.35</ecNumber>
        </recommendedName>
        <alternativeName>
            <fullName evidence="9">Ornithine acetyltransferase</fullName>
            <shortName evidence="9">OATase</shortName>
        </alternativeName>
        <alternativeName>
            <fullName evidence="9">Ornithine transacetylase</fullName>
        </alternativeName>
    </domain>
    <domain>
        <recommendedName>
            <fullName evidence="9">Amino-acid acetyltransferase</fullName>
            <ecNumber evidence="9">2.3.1.1</ecNumber>
        </recommendedName>
        <alternativeName>
            <fullName evidence="9">N-acetylglutamate synthase</fullName>
            <shortName evidence="9">AGSase</shortName>
        </alternativeName>
    </domain>
    <component>
        <recommendedName>
            <fullName evidence="9">Arginine biosynthesis bifunctional protein ArgJ alpha chain</fullName>
        </recommendedName>
    </component>
    <component>
        <recommendedName>
            <fullName evidence="9">Arginine biosynthesis bifunctional protein ArgJ beta chain</fullName>
        </recommendedName>
    </component>
</protein>
<feature type="binding site" evidence="9">
    <location>
        <position position="175"/>
    </location>
    <ligand>
        <name>substrate</name>
    </ligand>
</feature>